<proteinExistence type="predicted"/>
<accession>A0A1G8X597</accession>
<protein>
    <submittedName>
        <fullName evidence="1">ComK protein</fullName>
    </submittedName>
</protein>
<evidence type="ECO:0000313" key="2">
    <source>
        <dbReference type="Proteomes" id="UP000198718"/>
    </source>
</evidence>
<dbReference type="AlphaFoldDB" id="A0A1G8X597"/>
<sequence length="199" mass="22832">MKSIESLLENKEKILCVLPLYEKDLGNVTQIITANGGEVLLPQSIESVLKSICSYYSLHLRLIRKKQQQLLNCRYYTPLPLSSSLLLFPIKTRTPKIKNDSSIGYINYFALKKMDYPQAALHLENNRIVYSLNNGDTLKKRYNQAVICSKLYKETHGGEEYLQEEKTPYFYPVTQRDIEPILRELAAIRGILTGILSSL</sequence>
<dbReference type="STRING" id="393762.SAMN05660472_00104"/>
<dbReference type="Proteomes" id="UP000198718">
    <property type="component" value="Unassembled WGS sequence"/>
</dbReference>
<evidence type="ECO:0000313" key="1">
    <source>
        <dbReference type="EMBL" id="SDJ84995.1"/>
    </source>
</evidence>
<organism evidence="1 2">
    <name type="scientific">Natronincola ferrireducens</name>
    <dbReference type="NCBI Taxonomy" id="393762"/>
    <lineage>
        <taxon>Bacteria</taxon>
        <taxon>Bacillati</taxon>
        <taxon>Bacillota</taxon>
        <taxon>Clostridia</taxon>
        <taxon>Peptostreptococcales</taxon>
        <taxon>Natronincolaceae</taxon>
        <taxon>Natronincola</taxon>
    </lineage>
</organism>
<dbReference type="EMBL" id="FNFP01000001">
    <property type="protein sequence ID" value="SDJ84995.1"/>
    <property type="molecule type" value="Genomic_DNA"/>
</dbReference>
<name>A0A1G8X597_9FIRM</name>
<dbReference type="RefSeq" id="WP_090548771.1">
    <property type="nucleotide sequence ID" value="NZ_FNFP01000001.1"/>
</dbReference>
<dbReference type="OrthoDB" id="2374476at2"/>
<gene>
    <name evidence="1" type="ORF">SAMN05660472_00104</name>
</gene>
<reference evidence="1 2" key="1">
    <citation type="submission" date="2016-10" db="EMBL/GenBank/DDBJ databases">
        <authorList>
            <person name="de Groot N.N."/>
        </authorList>
    </citation>
    <scope>NUCLEOTIDE SEQUENCE [LARGE SCALE GENOMIC DNA]</scope>
    <source>
        <strain evidence="1 2">DSM 18346</strain>
    </source>
</reference>
<keyword evidence="2" id="KW-1185">Reference proteome</keyword>